<dbReference type="Proteomes" id="UP001202244">
    <property type="component" value="Chromosome"/>
</dbReference>
<dbReference type="Pfam" id="PF04016">
    <property type="entry name" value="DUF364"/>
    <property type="match status" value="1"/>
</dbReference>
<evidence type="ECO:0000259" key="1">
    <source>
        <dbReference type="Pfam" id="PF04016"/>
    </source>
</evidence>
<dbReference type="EMBL" id="CP093846">
    <property type="protein sequence ID" value="UNS95039.1"/>
    <property type="molecule type" value="Genomic_DNA"/>
</dbReference>
<keyword evidence="3" id="KW-1185">Reference proteome</keyword>
<gene>
    <name evidence="2" type="ORF">MMF93_00085</name>
</gene>
<dbReference type="SUPFAM" id="SSF159713">
    <property type="entry name" value="Dhaf3308-like"/>
    <property type="match status" value="1"/>
</dbReference>
<proteinExistence type="predicted"/>
<dbReference type="InterPro" id="IPR007161">
    <property type="entry name" value="DUF364"/>
</dbReference>
<dbReference type="RefSeq" id="WP_242748377.1">
    <property type="nucleotide sequence ID" value="NZ_CP093846.1"/>
</dbReference>
<protein>
    <submittedName>
        <fullName evidence="2">DUF364 domain-containing protein</fullName>
    </submittedName>
</protein>
<reference evidence="2 3" key="1">
    <citation type="journal article" date="2023" name="Microbiol. Spectr.">
        <title>Synergy between Genome Mining, Metabolomics, and Bioinformatics Uncovers Antibacterial Chlorinated Carbazole Alkaloids and Their Biosynthetic Gene Cluster from Streptomyces tubbatahanensis sp. nov., a Novel Actinomycete Isolated from Sulu Sea, Philippines.</title>
        <authorList>
            <person name="Tenebro C.P."/>
            <person name="Trono D.J.V.L."/>
            <person name="Balida L.A.P."/>
            <person name="Bayog L.K.A."/>
            <person name="Bruna J.R."/>
            <person name="Sabido E.M."/>
            <person name="Caspe D.P.C."/>
            <person name="de Los Santos E.L.C."/>
            <person name="Saludes J.P."/>
            <person name="Dalisay D.S."/>
        </authorList>
    </citation>
    <scope>NUCLEOTIDE SEQUENCE [LARGE SCALE GENOMIC DNA]</scope>
    <source>
        <strain evidence="2 3">DSD3025</strain>
    </source>
</reference>
<name>A0ABY3XKW2_9ACTN</name>
<evidence type="ECO:0000313" key="3">
    <source>
        <dbReference type="Proteomes" id="UP001202244"/>
    </source>
</evidence>
<accession>A0ABY3XKW2</accession>
<evidence type="ECO:0000313" key="2">
    <source>
        <dbReference type="EMBL" id="UNS95039.1"/>
    </source>
</evidence>
<organism evidence="2 3">
    <name type="scientific">Streptomyces tubbatahanensis</name>
    <dbReference type="NCBI Taxonomy" id="2923272"/>
    <lineage>
        <taxon>Bacteria</taxon>
        <taxon>Bacillati</taxon>
        <taxon>Actinomycetota</taxon>
        <taxon>Actinomycetes</taxon>
        <taxon>Kitasatosporales</taxon>
        <taxon>Streptomycetaceae</taxon>
        <taxon>Streptomyces</taxon>
    </lineage>
</organism>
<feature type="domain" description="Putative heavy-metal chelation" evidence="1">
    <location>
        <begin position="227"/>
        <end position="281"/>
    </location>
</feature>
<dbReference type="Gene3D" id="3.40.50.11590">
    <property type="match status" value="1"/>
</dbReference>
<sequence length="324" mass="34503">MVELSLRAAVEDTLDSPVESVHIGRSTSVGVLADGAVGCAMDYDHYRYAGQAVREQPRELGADTLATLLRRAPGAQVTVGDVLGTAPWKATACAEQTALSELTWASVRVAVLNAASRHLFTPVALSAHGLTRLDLAFDDVQAPRDDSVPGQRFRQVLATVLPEGCTVGVVGLGGLLETLVQHPHVRCVALADAHLDGRAEHVTRLLAGLRALAPDTEVNVVGTGLHALAEASDLVQVTPSSLTNGTMDEVLEATAGRPKLVVGPTGASAPAAWFAAGAVLLVTEVKDRRLPRAYHHDEYLYHWFNEYDHRIVVHHGPSEREGAR</sequence>